<dbReference type="InterPro" id="IPR027372">
    <property type="entry name" value="Phytase-like_dom"/>
</dbReference>
<dbReference type="PANTHER" id="PTHR37957:SF1">
    <property type="entry name" value="PHYTASE-LIKE DOMAIN-CONTAINING PROTEIN"/>
    <property type="match status" value="1"/>
</dbReference>
<evidence type="ECO:0000313" key="4">
    <source>
        <dbReference type="Proteomes" id="UP000316905"/>
    </source>
</evidence>
<feature type="domain" description="Phytase-like" evidence="2">
    <location>
        <begin position="64"/>
        <end position="399"/>
    </location>
</feature>
<name>A0A562Q8D7_9PSED</name>
<keyword evidence="1" id="KW-0732">Signal</keyword>
<dbReference type="EMBL" id="VLKY01000009">
    <property type="protein sequence ID" value="TWI53003.1"/>
    <property type="molecule type" value="Genomic_DNA"/>
</dbReference>
<dbReference type="AlphaFoldDB" id="A0A562Q8D7"/>
<comment type="caution">
    <text evidence="3">The sequence shown here is derived from an EMBL/GenBank/DDBJ whole genome shotgun (WGS) entry which is preliminary data.</text>
</comment>
<gene>
    <name evidence="3" type="ORF">IQ22_02839</name>
</gene>
<evidence type="ECO:0000313" key="3">
    <source>
        <dbReference type="EMBL" id="TWI53003.1"/>
    </source>
</evidence>
<feature type="chain" id="PRO_5021894314" description="Phytase-like domain-containing protein" evidence="1">
    <location>
        <begin position="22"/>
        <end position="447"/>
    </location>
</feature>
<protein>
    <recommendedName>
        <fullName evidence="2">Phytase-like domain-containing protein</fullName>
    </recommendedName>
</protein>
<proteinExistence type="predicted"/>
<dbReference type="RefSeq" id="WP_145142976.1">
    <property type="nucleotide sequence ID" value="NZ_VLKY01000009.1"/>
</dbReference>
<dbReference type="OrthoDB" id="384721at2"/>
<organism evidence="3 4">
    <name type="scientific">Pseudomonas duriflava</name>
    <dbReference type="NCBI Taxonomy" id="459528"/>
    <lineage>
        <taxon>Bacteria</taxon>
        <taxon>Pseudomonadati</taxon>
        <taxon>Pseudomonadota</taxon>
        <taxon>Gammaproteobacteria</taxon>
        <taxon>Pseudomonadales</taxon>
        <taxon>Pseudomonadaceae</taxon>
        <taxon>Pseudomonas</taxon>
    </lineage>
</organism>
<feature type="signal peptide" evidence="1">
    <location>
        <begin position="1"/>
        <end position="21"/>
    </location>
</feature>
<dbReference type="Proteomes" id="UP000316905">
    <property type="component" value="Unassembled WGS sequence"/>
</dbReference>
<accession>A0A562Q8D7</accession>
<evidence type="ECO:0000259" key="2">
    <source>
        <dbReference type="Pfam" id="PF13449"/>
    </source>
</evidence>
<sequence>MKIPKPLWIALATALSTQALAANTNTLVGWAAMPPATFSDGPTSGQFVSANPYGTFLPPYTNLQPVQGFSAVLPGADGNNFLFLTDNGFGAQANSADTLLRLYSVHPDFKTRRGGTGTVTASNAVTGTSLARFTEPSRITLNDINQKLMIPLQADITHYYDKDANPAVDPQIQFGRLLTGADLDVESVRQDKHCALWFGDEFGPYLIKTDASGTVLRSEISLPGVYAPQHKDVVAGKATSNLGGSGGFEGMAITPRGDKLYALLEKPVEGDPANQLRINEFDIDREHFTGVTYFYKLQVAGHAIGDMTAIDDNRFLVIERNGDTATNGVPFKRIFLIDTRGIADGGTVKKTELVDLMRLDDPYDLNGDGAKTFTFPYVTIESVLPLDERTLLVVNDNNFPGGGGREQAADVTEFLKIRLANSIPGLSAASFGKKARTLCGRGERQDS</sequence>
<reference evidence="3 4" key="1">
    <citation type="journal article" date="2015" name="Stand. Genomic Sci.">
        <title>Genomic Encyclopedia of Bacterial and Archaeal Type Strains, Phase III: the genomes of soil and plant-associated and newly described type strains.</title>
        <authorList>
            <person name="Whitman W.B."/>
            <person name="Woyke T."/>
            <person name="Klenk H.P."/>
            <person name="Zhou Y."/>
            <person name="Lilburn T.G."/>
            <person name="Beck B.J."/>
            <person name="De Vos P."/>
            <person name="Vandamme P."/>
            <person name="Eisen J.A."/>
            <person name="Garrity G."/>
            <person name="Hugenholtz P."/>
            <person name="Kyrpides N.C."/>
        </authorList>
    </citation>
    <scope>NUCLEOTIDE SEQUENCE [LARGE SCALE GENOMIC DNA]</scope>
    <source>
        <strain evidence="3 4">CGMCC 1.6858</strain>
    </source>
</reference>
<evidence type="ECO:0000256" key="1">
    <source>
        <dbReference type="SAM" id="SignalP"/>
    </source>
</evidence>
<keyword evidence="4" id="KW-1185">Reference proteome</keyword>
<dbReference type="PANTHER" id="PTHR37957">
    <property type="entry name" value="BLR7070 PROTEIN"/>
    <property type="match status" value="1"/>
</dbReference>
<dbReference type="Pfam" id="PF13449">
    <property type="entry name" value="Phytase-like"/>
    <property type="match status" value="1"/>
</dbReference>